<dbReference type="Proteomes" id="UP001161247">
    <property type="component" value="Chromosome 1"/>
</dbReference>
<dbReference type="Pfam" id="PF13947">
    <property type="entry name" value="GUB_WAK_bind"/>
    <property type="match status" value="1"/>
</dbReference>
<evidence type="ECO:0000313" key="5">
    <source>
        <dbReference type="Proteomes" id="UP001161247"/>
    </source>
</evidence>
<dbReference type="PANTHER" id="PTHR33491">
    <property type="entry name" value="OSJNBA0016N04.9 PROTEIN"/>
    <property type="match status" value="1"/>
</dbReference>
<organism evidence="4 5">
    <name type="scientific">Oldenlandia corymbosa var. corymbosa</name>
    <dbReference type="NCBI Taxonomy" id="529605"/>
    <lineage>
        <taxon>Eukaryota</taxon>
        <taxon>Viridiplantae</taxon>
        <taxon>Streptophyta</taxon>
        <taxon>Embryophyta</taxon>
        <taxon>Tracheophyta</taxon>
        <taxon>Spermatophyta</taxon>
        <taxon>Magnoliopsida</taxon>
        <taxon>eudicotyledons</taxon>
        <taxon>Gunneridae</taxon>
        <taxon>Pentapetalae</taxon>
        <taxon>asterids</taxon>
        <taxon>lamiids</taxon>
        <taxon>Gentianales</taxon>
        <taxon>Rubiaceae</taxon>
        <taxon>Rubioideae</taxon>
        <taxon>Spermacoceae</taxon>
        <taxon>Hedyotis-Oldenlandia complex</taxon>
        <taxon>Oldenlandia</taxon>
    </lineage>
</organism>
<keyword evidence="2" id="KW-0732">Signal</keyword>
<dbReference type="GO" id="GO:0016020">
    <property type="term" value="C:membrane"/>
    <property type="evidence" value="ECO:0007669"/>
    <property type="project" value="UniProtKB-SubCell"/>
</dbReference>
<evidence type="ECO:0000313" key="4">
    <source>
        <dbReference type="EMBL" id="CAI9090262.1"/>
    </source>
</evidence>
<dbReference type="GO" id="GO:0030247">
    <property type="term" value="F:polysaccharide binding"/>
    <property type="evidence" value="ECO:0007669"/>
    <property type="project" value="InterPro"/>
</dbReference>
<comment type="subcellular location">
    <subcellularLocation>
        <location evidence="1">Membrane</location>
        <topology evidence="1">Single-pass membrane protein</topology>
    </subcellularLocation>
</comment>
<sequence length="250" mass="27203">MHDSSMRMGRNDQLLWVLIRCYACFLLLTISVVQSTNFSSTNRISKAGCQSQCGKVTIIYPFGIGLGSGCAIDPWFEVTCNTSFNPPKPFFSSGIEIFEISNNQLRVSTKIVTSCYNSQVGRLLVHGADKVQVDLRATPYIVSGLNRFTIIGCNDFGLISGDCKGRNFSSGCGPICPQAEDGLGGDYSGIGCCETSFPEGAIITHCSARLGNFNNHSTVYKFNPCSYGFLAEQGRFVSGGTFDFFLSEFH</sequence>
<proteinExistence type="predicted"/>
<protein>
    <submittedName>
        <fullName evidence="4">OLC1v1024999C1</fullName>
    </submittedName>
</protein>
<keyword evidence="5" id="KW-1185">Reference proteome</keyword>
<feature type="domain" description="Wall-associated receptor kinase galacturonan-binding" evidence="3">
    <location>
        <begin position="49"/>
        <end position="104"/>
    </location>
</feature>
<gene>
    <name evidence="4" type="ORF">OLC1_LOCUS2453</name>
</gene>
<evidence type="ECO:0000259" key="3">
    <source>
        <dbReference type="Pfam" id="PF13947"/>
    </source>
</evidence>
<dbReference type="InterPro" id="IPR025287">
    <property type="entry name" value="WAK_GUB"/>
</dbReference>
<evidence type="ECO:0000256" key="2">
    <source>
        <dbReference type="ARBA" id="ARBA00022729"/>
    </source>
</evidence>
<accession>A0AAV1C4F2</accession>
<name>A0AAV1C4F2_OLDCO</name>
<reference evidence="4" key="1">
    <citation type="submission" date="2023-03" db="EMBL/GenBank/DDBJ databases">
        <authorList>
            <person name="Julca I."/>
        </authorList>
    </citation>
    <scope>NUCLEOTIDE SEQUENCE</scope>
</reference>
<dbReference type="EMBL" id="OX459118">
    <property type="protein sequence ID" value="CAI9090262.1"/>
    <property type="molecule type" value="Genomic_DNA"/>
</dbReference>
<dbReference type="AlphaFoldDB" id="A0AAV1C4F2"/>
<evidence type="ECO:0000256" key="1">
    <source>
        <dbReference type="ARBA" id="ARBA00004167"/>
    </source>
</evidence>